<evidence type="ECO:0000313" key="1">
    <source>
        <dbReference type="EMBL" id="KAL1516205.1"/>
    </source>
</evidence>
<dbReference type="EMBL" id="JBDJPC010000001">
    <property type="protein sequence ID" value="KAL1516205.1"/>
    <property type="molecule type" value="Genomic_DNA"/>
</dbReference>
<gene>
    <name evidence="1" type="ORF">ABEB36_000124</name>
</gene>
<sequence>MTDLLIGLTCLDHIKRKHPEELPDAESETSLHSSGANKRIKQVFISQKSFFYNSSSVKKERLDRRIALTIAVDMQPYSYVEDEGFLALMKEAGPAYLVPS</sequence>
<dbReference type="Proteomes" id="UP001566132">
    <property type="component" value="Unassembled WGS sequence"/>
</dbReference>
<dbReference type="AlphaFoldDB" id="A0ABD1FAB7"/>
<organism evidence="1 2">
    <name type="scientific">Hypothenemus hampei</name>
    <name type="common">Coffee berry borer</name>
    <dbReference type="NCBI Taxonomy" id="57062"/>
    <lineage>
        <taxon>Eukaryota</taxon>
        <taxon>Metazoa</taxon>
        <taxon>Ecdysozoa</taxon>
        <taxon>Arthropoda</taxon>
        <taxon>Hexapoda</taxon>
        <taxon>Insecta</taxon>
        <taxon>Pterygota</taxon>
        <taxon>Neoptera</taxon>
        <taxon>Endopterygota</taxon>
        <taxon>Coleoptera</taxon>
        <taxon>Polyphaga</taxon>
        <taxon>Cucujiformia</taxon>
        <taxon>Curculionidae</taxon>
        <taxon>Scolytinae</taxon>
        <taxon>Hypothenemus</taxon>
    </lineage>
</organism>
<evidence type="ECO:0000313" key="2">
    <source>
        <dbReference type="Proteomes" id="UP001566132"/>
    </source>
</evidence>
<accession>A0ABD1FAB7</accession>
<reference evidence="1 2" key="1">
    <citation type="submission" date="2024-05" db="EMBL/GenBank/DDBJ databases">
        <title>Genetic variation in Jamaican populations of the coffee berry borer (Hypothenemus hampei).</title>
        <authorList>
            <person name="Errbii M."/>
            <person name="Myrie A."/>
        </authorList>
    </citation>
    <scope>NUCLEOTIDE SEQUENCE [LARGE SCALE GENOMIC DNA]</scope>
    <source>
        <strain evidence="1">JA-Hopewell-2020-01-JO</strain>
        <tissue evidence="1">Whole body</tissue>
    </source>
</reference>
<comment type="caution">
    <text evidence="1">The sequence shown here is derived from an EMBL/GenBank/DDBJ whole genome shotgun (WGS) entry which is preliminary data.</text>
</comment>
<name>A0ABD1FAB7_HYPHA</name>
<protein>
    <submittedName>
        <fullName evidence="1">Uncharacterized protein</fullName>
    </submittedName>
</protein>
<keyword evidence="2" id="KW-1185">Reference proteome</keyword>
<dbReference type="SUPFAM" id="SSF140996">
    <property type="entry name" value="Hermes dimerisation domain"/>
    <property type="match status" value="1"/>
</dbReference>
<proteinExistence type="predicted"/>